<evidence type="ECO:0000313" key="3">
    <source>
        <dbReference type="Proteomes" id="UP000174145"/>
    </source>
</evidence>
<evidence type="ECO:0000259" key="1">
    <source>
        <dbReference type="Pfam" id="PF10553"/>
    </source>
</evidence>
<organism evidence="2 3">
    <name type="scientific">Alphaentomopoxvirus acuprea</name>
    <dbReference type="NCBI Taxonomy" id="62099"/>
    <lineage>
        <taxon>Viruses</taxon>
        <taxon>Varidnaviria</taxon>
        <taxon>Bamfordvirae</taxon>
        <taxon>Nucleocytoviricota</taxon>
        <taxon>Pokkesviricetes</taxon>
        <taxon>Chitovirales</taxon>
        <taxon>Poxviridae</taxon>
        <taxon>Entomopoxvirinae</taxon>
        <taxon>Alphaentomopoxvirus</taxon>
    </lineage>
</organism>
<dbReference type="EMBL" id="AP013055">
    <property type="protein sequence ID" value="BAO49362.1"/>
    <property type="molecule type" value="Genomic_DNA"/>
</dbReference>
<dbReference type="InterPro" id="IPR018879">
    <property type="entry name" value="MSV199_dom"/>
</dbReference>
<feature type="domain" description="MSV199" evidence="1">
    <location>
        <begin position="60"/>
        <end position="199"/>
    </location>
</feature>
<dbReference type="Pfam" id="PF10553">
    <property type="entry name" value="MSV199"/>
    <property type="match status" value="1"/>
</dbReference>
<keyword evidence="3" id="KW-1185">Reference proteome</keyword>
<dbReference type="GeneID" id="18263431"/>
<reference evidence="2 3" key="1">
    <citation type="journal article" date="2014" name="Virology">
        <title>The complete genome sequence of the Alphaentomopoxvirus Anomala cuprea entomopoxvirus, including its terminal hairpin loop sequences, suggests a potentially unique mode of apoptosis inhibition and mode of DNA replication.</title>
        <authorList>
            <person name="Mitsuhashi W."/>
            <person name="Miyamoto K."/>
            <person name="Wada S."/>
        </authorList>
    </citation>
    <scope>NUCLEOTIDE SEQUENCE [LARGE SCALE GENOMIC DNA]</scope>
    <source>
        <strain evidence="2">CV6M</strain>
    </source>
</reference>
<accession>W6JJ51</accession>
<dbReference type="EMBL" id="AP013055">
    <property type="protein sequence ID" value="BAO49622.1"/>
    <property type="molecule type" value="Genomic_DNA"/>
</dbReference>
<sequence>MTYNLKKLCNKYNIEFDKEKLINSYKNHLINIDNNIIYINEDGLVKFYVDYNITPKLLTIFEYINKHYDLKLDTWFYDIWLPLFEEKDVLITDNILKFIHYGINISGCGVRHPDFKQIKHHLKQSLNNYNIQYIEIKYNDIRINEYEYVKNDIKKISPNNLVQKYWILLPIRNFKSLLMRLDTKGGHNIREYYITLEEIFYNYSKYISKHNLKLEKINSLQYKQKIEHLERSNLQIRNFIDNVK</sequence>
<name>W6JJ51_9POXV</name>
<evidence type="ECO:0000313" key="2">
    <source>
        <dbReference type="EMBL" id="BAO49622.1"/>
    </source>
</evidence>
<protein>
    <submittedName>
        <fullName evidence="2">MTG-like gene family protein</fullName>
    </submittedName>
</protein>
<dbReference type="GeneID" id="18263691"/>
<dbReference type="OrthoDB" id="5801at10239"/>
<dbReference type="KEGG" id="vg:18263691"/>
<dbReference type="Proteomes" id="UP000174145">
    <property type="component" value="Segment"/>
</dbReference>
<dbReference type="KEGG" id="vg:18263431"/>
<dbReference type="RefSeq" id="YP_009001475.1">
    <property type="nucleotide sequence ID" value="NC_023426.1"/>
</dbReference>
<proteinExistence type="predicted"/>
<dbReference type="RefSeq" id="YP_009001735.1">
    <property type="nucleotide sequence ID" value="NC_023426.1"/>
</dbReference>